<reference evidence="1 2" key="1">
    <citation type="submission" date="2016-10" db="EMBL/GenBank/DDBJ databases">
        <authorList>
            <person name="de Groot N.N."/>
        </authorList>
    </citation>
    <scope>NUCLEOTIDE SEQUENCE [LARGE SCALE GENOMIC DNA]</scope>
    <source>
        <strain evidence="1 2">A52C2</strain>
    </source>
</reference>
<keyword evidence="2" id="KW-1185">Reference proteome</keyword>
<gene>
    <name evidence="1" type="ORF">SAMN05216548_12118</name>
</gene>
<dbReference type="EMBL" id="FOFG01000021">
    <property type="protein sequence ID" value="SER48924.1"/>
    <property type="molecule type" value="Genomic_DNA"/>
</dbReference>
<accession>A0A1H9PL49</accession>
<dbReference type="Proteomes" id="UP000199647">
    <property type="component" value="Unassembled WGS sequence"/>
</dbReference>
<dbReference type="AlphaFoldDB" id="A0A1H9PL49"/>
<protein>
    <submittedName>
        <fullName evidence="1">Uncharacterized protein</fullName>
    </submittedName>
</protein>
<evidence type="ECO:0000313" key="1">
    <source>
        <dbReference type="EMBL" id="SER48924.1"/>
    </source>
</evidence>
<proteinExistence type="predicted"/>
<name>A0A1H9PL49_9HYPH</name>
<sequence length="56" mass="6043">MQWIRTHGPCGELALVLASGPDEANDSAEPSIRSLIQRGGIKVVVTIGSRRAFFYA</sequence>
<evidence type="ECO:0000313" key="2">
    <source>
        <dbReference type="Proteomes" id="UP000199647"/>
    </source>
</evidence>
<organism evidence="1 2">
    <name type="scientific">Faunimonas pinastri</name>
    <dbReference type="NCBI Taxonomy" id="1855383"/>
    <lineage>
        <taxon>Bacteria</taxon>
        <taxon>Pseudomonadati</taxon>
        <taxon>Pseudomonadota</taxon>
        <taxon>Alphaproteobacteria</taxon>
        <taxon>Hyphomicrobiales</taxon>
        <taxon>Afifellaceae</taxon>
        <taxon>Faunimonas</taxon>
    </lineage>
</organism>
<dbReference type="STRING" id="1855383.SAMN05216548_12118"/>